<feature type="chain" id="PRO_5030544390" description="Outer membrane protein beta-barrel domain-containing protein" evidence="2">
    <location>
        <begin position="20"/>
        <end position="485"/>
    </location>
</feature>
<accession>A0A7W9CVY3</accession>
<feature type="region of interest" description="Disordered" evidence="1">
    <location>
        <begin position="44"/>
        <end position="105"/>
    </location>
</feature>
<reference evidence="3 4" key="1">
    <citation type="submission" date="2020-08" db="EMBL/GenBank/DDBJ databases">
        <title>Genomic Encyclopedia of Type Strains, Phase IV (KMG-IV): sequencing the most valuable type-strain genomes for metagenomic binning, comparative biology and taxonomic classification.</title>
        <authorList>
            <person name="Goeker M."/>
        </authorList>
    </citation>
    <scope>NUCLEOTIDE SEQUENCE [LARGE SCALE GENOMIC DNA]</scope>
    <source>
        <strain evidence="3 4">DSM 16268</strain>
    </source>
</reference>
<feature type="compositionally biased region" description="Low complexity" evidence="1">
    <location>
        <begin position="75"/>
        <end position="99"/>
    </location>
</feature>
<comment type="caution">
    <text evidence="3">The sequence shown here is derived from an EMBL/GenBank/DDBJ whole genome shotgun (WGS) entry which is preliminary data.</text>
</comment>
<feature type="signal peptide" evidence="2">
    <location>
        <begin position="1"/>
        <end position="19"/>
    </location>
</feature>
<dbReference type="Proteomes" id="UP000523821">
    <property type="component" value="Unassembled WGS sequence"/>
</dbReference>
<dbReference type="InterPro" id="IPR018759">
    <property type="entry name" value="BBP2_2"/>
</dbReference>
<protein>
    <recommendedName>
        <fullName evidence="5">Outer membrane protein beta-barrel domain-containing protein</fullName>
    </recommendedName>
</protein>
<keyword evidence="4" id="KW-1185">Reference proteome</keyword>
<gene>
    <name evidence="3" type="ORF">GGQ63_001580</name>
</gene>
<dbReference type="RefSeq" id="WP_183854408.1">
    <property type="nucleotide sequence ID" value="NZ_JACHOO010000003.1"/>
</dbReference>
<organism evidence="3 4">
    <name type="scientific">Prosthecomicrobium pneumaticum</name>
    <dbReference type="NCBI Taxonomy" id="81895"/>
    <lineage>
        <taxon>Bacteria</taxon>
        <taxon>Pseudomonadati</taxon>
        <taxon>Pseudomonadota</taxon>
        <taxon>Alphaproteobacteria</taxon>
        <taxon>Hyphomicrobiales</taxon>
        <taxon>Kaistiaceae</taxon>
        <taxon>Prosthecomicrobium</taxon>
    </lineage>
</organism>
<evidence type="ECO:0000313" key="4">
    <source>
        <dbReference type="Proteomes" id="UP000523821"/>
    </source>
</evidence>
<proteinExistence type="predicted"/>
<dbReference type="Pfam" id="PF10082">
    <property type="entry name" value="BBP2_2"/>
    <property type="match status" value="1"/>
</dbReference>
<keyword evidence="2" id="KW-0732">Signal</keyword>
<dbReference type="EMBL" id="JACHOO010000003">
    <property type="protein sequence ID" value="MBB5752526.1"/>
    <property type="molecule type" value="Genomic_DNA"/>
</dbReference>
<evidence type="ECO:0008006" key="5">
    <source>
        <dbReference type="Google" id="ProtNLM"/>
    </source>
</evidence>
<evidence type="ECO:0000256" key="1">
    <source>
        <dbReference type="SAM" id="MobiDB-lite"/>
    </source>
</evidence>
<evidence type="ECO:0000313" key="3">
    <source>
        <dbReference type="EMBL" id="MBB5752526.1"/>
    </source>
</evidence>
<sequence>MAVPFRMTALALLLAAAPAAGLRAETAVPAWPLRGAVTDDAAALASATGDTAPSDATVAAEAEDPAPPPAEADDGPLGRAEGPAGRAGAVAPEGPAAAIGRGGRRAADETAYDPLGLRVGSFLMFPAVELRGGYASNAAGAAGGGASGLLEVAPEVVFRSQWARHAATLSLRGGVLHALDGGTGDRPTVSIEAGGRIDLPAEWTLALRAGYDYAREDLSSADYPDGADRPPGVHRLAAGAALDGRIGRVVLGLRSAVDGRLYEDAEIGGVAVSQKDRDNAAVSGTLRLGYAVVPGLVPFVEAEASRRIYAERRDADGIARASRGVALRAGLAYDAAPVTTAEIALGWRREDFDDDALSSLEAFTIDGSIVWSPTRLTTVRLAGSTAIEPSTDPGTSGAVVYDTTLSIERALRRNLTAELFGGWRAEEFGGAGADTTTWTAGVGARWKLNRSLWVTGRFTQTWFESAAAAADYRDSRVLVGLRLQR</sequence>
<dbReference type="SUPFAM" id="SSF56935">
    <property type="entry name" value="Porins"/>
    <property type="match status" value="1"/>
</dbReference>
<dbReference type="AlphaFoldDB" id="A0A7W9CVY3"/>
<name>A0A7W9CVY3_9HYPH</name>
<evidence type="ECO:0000256" key="2">
    <source>
        <dbReference type="SAM" id="SignalP"/>
    </source>
</evidence>